<dbReference type="AlphaFoldDB" id="A0A7S3BWY9"/>
<protein>
    <submittedName>
        <fullName evidence="1">Uncharacterized protein</fullName>
    </submittedName>
</protein>
<dbReference type="EMBL" id="HBHX01064963">
    <property type="protein sequence ID" value="CAE0145696.1"/>
    <property type="molecule type" value="Transcribed_RNA"/>
</dbReference>
<evidence type="ECO:0000313" key="1">
    <source>
        <dbReference type="EMBL" id="CAE0145696.1"/>
    </source>
</evidence>
<gene>
    <name evidence="1" type="ORF">HERI1096_LOCUS35974</name>
</gene>
<organism evidence="1">
    <name type="scientific">Haptolina ericina</name>
    <dbReference type="NCBI Taxonomy" id="156174"/>
    <lineage>
        <taxon>Eukaryota</taxon>
        <taxon>Haptista</taxon>
        <taxon>Haptophyta</taxon>
        <taxon>Prymnesiophyceae</taxon>
        <taxon>Prymnesiales</taxon>
        <taxon>Prymnesiaceae</taxon>
        <taxon>Haptolina</taxon>
    </lineage>
</organism>
<proteinExistence type="predicted"/>
<name>A0A7S3BWY9_9EUKA</name>
<accession>A0A7S3BWY9</accession>
<sequence>MLERLVRSWHDGARPIAAARSGAVAILPPELLYPTFDPMQSGTLRSRCSNLRSFASAQQLSQRDTAAAQAVCTELQAHRFQPWVPVGAFTNHYWSHTWIRGAEKVNTRDAAPL</sequence>
<reference evidence="1" key="1">
    <citation type="submission" date="2021-01" db="EMBL/GenBank/DDBJ databases">
        <authorList>
            <person name="Corre E."/>
            <person name="Pelletier E."/>
            <person name="Niang G."/>
            <person name="Scheremetjew M."/>
            <person name="Finn R."/>
            <person name="Kale V."/>
            <person name="Holt S."/>
            <person name="Cochrane G."/>
            <person name="Meng A."/>
            <person name="Brown T."/>
            <person name="Cohen L."/>
        </authorList>
    </citation>
    <scope>NUCLEOTIDE SEQUENCE</scope>
    <source>
        <strain evidence="1">CCMP281</strain>
    </source>
</reference>